<evidence type="ECO:0000256" key="8">
    <source>
        <dbReference type="ARBA" id="ARBA00022692"/>
    </source>
</evidence>
<evidence type="ECO:0000256" key="13">
    <source>
        <dbReference type="SAM" id="Phobius"/>
    </source>
</evidence>
<keyword evidence="5" id="KW-0813">Transport</keyword>
<feature type="transmembrane region" description="Helical" evidence="13">
    <location>
        <begin position="143"/>
        <end position="165"/>
    </location>
</feature>
<keyword evidence="10" id="KW-0406">Ion transport</keyword>
<dbReference type="EMBL" id="JAHLQK010000001">
    <property type="protein sequence ID" value="MBU5675594.1"/>
    <property type="molecule type" value="Genomic_DNA"/>
</dbReference>
<comment type="similarity">
    <text evidence="3">Belongs to the multi antimicrobial extrusion (MATE) (TC 2.A.66.1) family.</text>
</comment>
<evidence type="ECO:0000256" key="2">
    <source>
        <dbReference type="ARBA" id="ARBA00004651"/>
    </source>
</evidence>
<feature type="transmembrane region" description="Helical" evidence="13">
    <location>
        <begin position="291"/>
        <end position="312"/>
    </location>
</feature>
<feature type="transmembrane region" description="Helical" evidence="13">
    <location>
        <begin position="68"/>
        <end position="86"/>
    </location>
</feature>
<feature type="transmembrane region" description="Helical" evidence="13">
    <location>
        <begin position="106"/>
        <end position="131"/>
    </location>
</feature>
<comment type="caution">
    <text evidence="14">The sequence shown here is derived from an EMBL/GenBank/DDBJ whole genome shotgun (WGS) entry which is preliminary data.</text>
</comment>
<dbReference type="InterPro" id="IPR048279">
    <property type="entry name" value="MdtK-like"/>
</dbReference>
<feature type="transmembrane region" description="Helical" evidence="13">
    <location>
        <begin position="21"/>
        <end position="42"/>
    </location>
</feature>
<accession>A0ABS6FZC2</accession>
<sequence>MENTYSKERYSKNDRKILRSRVIEIAWPAVTELVLVSLFGAIDMMMAGQIGSIGTTAITAIGLTNQPIFLAMAVFQALNIGGTALVSRFIGAKKESEANNTTMQLLYITFFLSFFVVIPAVMLAKQIYIFMGADKEVIDIGLIYFKIVLYGIFPQNFALAIAAVLRGAGDTKTPMMINIFSNLLNVFGNYVLIFGRLGFPELGVTGAGVSTLISRIISMVMLGWILFNGKSKIKLNFKNKYKVDLTTIKRLMRIGFPSALEQFFLRTGNLFFVRVVATLGTVIYAAHQVSLSILSMSFTSGMAFGMAASTLIGQSLGAEDKELAEEYGKEVRFLGSIVATAIGVIFFIFGPQIVALYSNDPEVIKRASFVLKMIAIIQPFQSSQLIYAGGLRGAGDTRWPLISTLAGIWFVRVTLAYLFINGLGYGLIGAWLAICIDQIIRYFILLWRFRVGKWKHITV</sequence>
<keyword evidence="8 13" id="KW-0812">Transmembrane</keyword>
<dbReference type="InterPro" id="IPR002528">
    <property type="entry name" value="MATE_fam"/>
</dbReference>
<dbReference type="NCBIfam" id="TIGR00797">
    <property type="entry name" value="matE"/>
    <property type="match status" value="1"/>
</dbReference>
<evidence type="ECO:0000256" key="12">
    <source>
        <dbReference type="ARBA" id="ARBA00031636"/>
    </source>
</evidence>
<evidence type="ECO:0000256" key="3">
    <source>
        <dbReference type="ARBA" id="ARBA00010199"/>
    </source>
</evidence>
<dbReference type="InterPro" id="IPR050222">
    <property type="entry name" value="MATE_MdtK"/>
</dbReference>
<keyword evidence="9 13" id="KW-1133">Transmembrane helix</keyword>
<evidence type="ECO:0000256" key="11">
    <source>
        <dbReference type="ARBA" id="ARBA00023136"/>
    </source>
</evidence>
<organism evidence="14 15">
    <name type="scientific">Alkaliphilus flagellatus</name>
    <dbReference type="NCBI Taxonomy" id="2841507"/>
    <lineage>
        <taxon>Bacteria</taxon>
        <taxon>Bacillati</taxon>
        <taxon>Bacillota</taxon>
        <taxon>Clostridia</taxon>
        <taxon>Peptostreptococcales</taxon>
        <taxon>Natronincolaceae</taxon>
        <taxon>Alkaliphilus</taxon>
    </lineage>
</organism>
<keyword evidence="6" id="KW-0050">Antiport</keyword>
<dbReference type="Proteomes" id="UP000779508">
    <property type="component" value="Unassembled WGS sequence"/>
</dbReference>
<comment type="function">
    <text evidence="1">Multidrug efflux pump.</text>
</comment>
<feature type="transmembrane region" description="Helical" evidence="13">
    <location>
        <begin position="177"/>
        <end position="199"/>
    </location>
</feature>
<proteinExistence type="inferred from homology"/>
<feature type="transmembrane region" description="Helical" evidence="13">
    <location>
        <begin position="333"/>
        <end position="357"/>
    </location>
</feature>
<evidence type="ECO:0000256" key="4">
    <source>
        <dbReference type="ARBA" id="ARBA00020268"/>
    </source>
</evidence>
<evidence type="ECO:0000313" key="15">
    <source>
        <dbReference type="Proteomes" id="UP000779508"/>
    </source>
</evidence>
<dbReference type="RefSeq" id="WP_216415063.1">
    <property type="nucleotide sequence ID" value="NZ_JAHLQK010000001.1"/>
</dbReference>
<evidence type="ECO:0000256" key="5">
    <source>
        <dbReference type="ARBA" id="ARBA00022448"/>
    </source>
</evidence>
<feature type="transmembrane region" description="Helical" evidence="13">
    <location>
        <begin position="205"/>
        <end position="227"/>
    </location>
</feature>
<keyword evidence="15" id="KW-1185">Reference proteome</keyword>
<keyword evidence="7" id="KW-1003">Cell membrane</keyword>
<comment type="subcellular location">
    <subcellularLocation>
        <location evidence="2">Cell membrane</location>
        <topology evidence="2">Multi-pass membrane protein</topology>
    </subcellularLocation>
</comment>
<name>A0ABS6FZC2_9FIRM</name>
<dbReference type="PANTHER" id="PTHR43298:SF2">
    <property type="entry name" value="FMN_FAD EXPORTER YEEO-RELATED"/>
    <property type="match status" value="1"/>
</dbReference>
<dbReference type="PIRSF" id="PIRSF006603">
    <property type="entry name" value="DinF"/>
    <property type="match status" value="1"/>
</dbReference>
<reference evidence="14 15" key="1">
    <citation type="submission" date="2021-06" db="EMBL/GenBank/DDBJ databases">
        <authorList>
            <person name="Sun Q."/>
            <person name="Li D."/>
        </authorList>
    </citation>
    <scope>NUCLEOTIDE SEQUENCE [LARGE SCALE GENOMIC DNA]</scope>
    <source>
        <strain evidence="14 15">MSJ-5</strain>
    </source>
</reference>
<evidence type="ECO:0000256" key="6">
    <source>
        <dbReference type="ARBA" id="ARBA00022449"/>
    </source>
</evidence>
<evidence type="ECO:0000256" key="10">
    <source>
        <dbReference type="ARBA" id="ARBA00023065"/>
    </source>
</evidence>
<dbReference type="Pfam" id="PF01554">
    <property type="entry name" value="MatE"/>
    <property type="match status" value="2"/>
</dbReference>
<dbReference type="CDD" id="cd13137">
    <property type="entry name" value="MATE_NorM_like"/>
    <property type="match status" value="1"/>
</dbReference>
<protein>
    <recommendedName>
        <fullName evidence="4">Probable multidrug resistance protein NorM</fullName>
    </recommendedName>
    <alternativeName>
        <fullName evidence="12">Multidrug-efflux transporter</fullName>
    </alternativeName>
</protein>
<feature type="transmembrane region" description="Helical" evidence="13">
    <location>
        <begin position="263"/>
        <end position="285"/>
    </location>
</feature>
<evidence type="ECO:0000256" key="9">
    <source>
        <dbReference type="ARBA" id="ARBA00022989"/>
    </source>
</evidence>
<dbReference type="PANTHER" id="PTHR43298">
    <property type="entry name" value="MULTIDRUG RESISTANCE PROTEIN NORM-RELATED"/>
    <property type="match status" value="1"/>
</dbReference>
<gene>
    <name evidence="14" type="ORF">KQI88_04110</name>
</gene>
<evidence type="ECO:0000256" key="7">
    <source>
        <dbReference type="ARBA" id="ARBA00022475"/>
    </source>
</evidence>
<evidence type="ECO:0000256" key="1">
    <source>
        <dbReference type="ARBA" id="ARBA00003408"/>
    </source>
</evidence>
<keyword evidence="11 13" id="KW-0472">Membrane</keyword>
<evidence type="ECO:0000313" key="14">
    <source>
        <dbReference type="EMBL" id="MBU5675594.1"/>
    </source>
</evidence>